<name>A0A930XXL9_9GAMM</name>
<dbReference type="PANTHER" id="PTHR21461">
    <property type="entry name" value="GLYCOSYLTRANSFERASE FAMILY 92 PROTEIN"/>
    <property type="match status" value="1"/>
</dbReference>
<comment type="caution">
    <text evidence="7">The sequence shown here is derived from an EMBL/GenBank/DDBJ whole genome shotgun (WGS) entry which is preliminary data.</text>
</comment>
<dbReference type="GO" id="GO:0016020">
    <property type="term" value="C:membrane"/>
    <property type="evidence" value="ECO:0007669"/>
    <property type="project" value="UniProtKB-SubCell"/>
</dbReference>
<keyword evidence="4" id="KW-0812">Transmembrane</keyword>
<accession>A0A930XXL9</accession>
<evidence type="ECO:0000256" key="6">
    <source>
        <dbReference type="ARBA" id="ARBA00023136"/>
    </source>
</evidence>
<dbReference type="Proteomes" id="UP000604381">
    <property type="component" value="Unassembled WGS sequence"/>
</dbReference>
<dbReference type="AlphaFoldDB" id="A0A930XXL9"/>
<keyword evidence="5" id="KW-1133">Transmembrane helix</keyword>
<keyword evidence="2" id="KW-0328">Glycosyltransferase</keyword>
<organism evidence="7 8">
    <name type="scientific">Candidatus Amphirhobacter heronislandensis</name>
    <dbReference type="NCBI Taxonomy" id="1732024"/>
    <lineage>
        <taxon>Bacteria</taxon>
        <taxon>Pseudomonadati</taxon>
        <taxon>Pseudomonadota</taxon>
        <taxon>Gammaproteobacteria</taxon>
        <taxon>Candidatus Tethybacterales</taxon>
        <taxon>Candidatus Tethybacteraceae</taxon>
        <taxon>Candidatus Amphirhobacter</taxon>
    </lineage>
</organism>
<dbReference type="PANTHER" id="PTHR21461:SF69">
    <property type="entry name" value="GLYCOSYLTRANSFERASE FAMILY 92 PROTEIN"/>
    <property type="match status" value="1"/>
</dbReference>
<comment type="subcellular location">
    <subcellularLocation>
        <location evidence="1">Membrane</location>
        <topology evidence="1">Single-pass membrane protein</topology>
    </subcellularLocation>
</comment>
<dbReference type="InterPro" id="IPR008166">
    <property type="entry name" value="Glyco_transf_92"/>
</dbReference>
<keyword evidence="8" id="KW-1185">Reference proteome</keyword>
<sequence>MARHLEKLRTKETTCNFFPIDPIEAGDEGKDTLALALVCRNAAAYIDEWLSFHELAGVRHFYVYDNRSDDGTAAAALRRRAGGTCVSVHPWIIRPAAEGSWHQRKFHVSTQELAYCHAVLNYGPLHRWMAFIDIDEFLVPMKHLTLPEALAQLPASNISLPWFNFGHCGHETMPDAPVVHSYRRRHQLAADERVHVKCVMRTDRIATVGLHLFETTDMGEATVNDRGKRISRGGELSGEDVTNELIQLNHYRTKSIAEHRVSKSYYMHGHDARERKQVLAGEIDRLAQNTCEDGAALDFLSRHGISSAEQFQRHIDGGSK</sequence>
<dbReference type="GO" id="GO:0016757">
    <property type="term" value="F:glycosyltransferase activity"/>
    <property type="evidence" value="ECO:0007669"/>
    <property type="project" value="UniProtKB-KW"/>
</dbReference>
<dbReference type="GO" id="GO:0005737">
    <property type="term" value="C:cytoplasm"/>
    <property type="evidence" value="ECO:0007669"/>
    <property type="project" value="TreeGrafter"/>
</dbReference>
<reference evidence="7" key="1">
    <citation type="submission" date="2020-10" db="EMBL/GenBank/DDBJ databases">
        <title>An improved Amphimedon queenslandica hologenome assembly reveals how three proteobacterial symbionts can extend the metabolic phenotypic of their marine sponge host.</title>
        <authorList>
            <person name="Degnan B."/>
            <person name="Degnan S."/>
            <person name="Xiang X."/>
        </authorList>
    </citation>
    <scope>NUCLEOTIDE SEQUENCE</scope>
    <source>
        <strain evidence="7">AqS2</strain>
    </source>
</reference>
<evidence type="ECO:0000256" key="2">
    <source>
        <dbReference type="ARBA" id="ARBA00022676"/>
    </source>
</evidence>
<dbReference type="EMBL" id="JADHEI010000028">
    <property type="protein sequence ID" value="MBF2734963.1"/>
    <property type="molecule type" value="Genomic_DNA"/>
</dbReference>
<protein>
    <submittedName>
        <fullName evidence="7">Glycosyltransferase family 92 protein</fullName>
    </submittedName>
</protein>
<keyword evidence="6" id="KW-0472">Membrane</keyword>
<dbReference type="Pfam" id="PF01697">
    <property type="entry name" value="Glyco_transf_92"/>
    <property type="match status" value="1"/>
</dbReference>
<evidence type="ECO:0000256" key="4">
    <source>
        <dbReference type="ARBA" id="ARBA00022692"/>
    </source>
</evidence>
<evidence type="ECO:0000256" key="3">
    <source>
        <dbReference type="ARBA" id="ARBA00022679"/>
    </source>
</evidence>
<proteinExistence type="predicted"/>
<evidence type="ECO:0000256" key="1">
    <source>
        <dbReference type="ARBA" id="ARBA00004167"/>
    </source>
</evidence>
<evidence type="ECO:0000313" key="7">
    <source>
        <dbReference type="EMBL" id="MBF2734963.1"/>
    </source>
</evidence>
<gene>
    <name evidence="7" type="ORF">ISN26_02575</name>
</gene>
<evidence type="ECO:0000256" key="5">
    <source>
        <dbReference type="ARBA" id="ARBA00022989"/>
    </source>
</evidence>
<keyword evidence="3" id="KW-0808">Transferase</keyword>
<evidence type="ECO:0000313" key="8">
    <source>
        <dbReference type="Proteomes" id="UP000604381"/>
    </source>
</evidence>